<gene>
    <name evidence="1" type="ORF">HDF16_002991</name>
</gene>
<organism evidence="1 2">
    <name type="scientific">Granulicella aggregans</name>
    <dbReference type="NCBI Taxonomy" id="474949"/>
    <lineage>
        <taxon>Bacteria</taxon>
        <taxon>Pseudomonadati</taxon>
        <taxon>Acidobacteriota</taxon>
        <taxon>Terriglobia</taxon>
        <taxon>Terriglobales</taxon>
        <taxon>Acidobacteriaceae</taxon>
        <taxon>Granulicella</taxon>
    </lineage>
</organism>
<name>A0A7W8E455_9BACT</name>
<dbReference type="CDD" id="cd19166">
    <property type="entry name" value="HemeO-bac"/>
    <property type="match status" value="1"/>
</dbReference>
<sequence>MQTLRQQTEEEHRGAEAALPLMQSDLDQAAYVDCLRRWYGVIAAWEEQACLSAPVWLQPLLIARSRRPLLALDLAWFGVQAPQVRVTLPPLRDLPSLLGAMYVLEGSTLGGQIIARHVETALPLTPGHGDSFFRGHGSQTGPLWKEFCEMLTTHVPDDQQDNVIASAKRMFTTVSFWMQEKSVVDGS</sequence>
<dbReference type="EMBL" id="JACHIP010000004">
    <property type="protein sequence ID" value="MBB5058277.1"/>
    <property type="molecule type" value="Genomic_DNA"/>
</dbReference>
<dbReference type="RefSeq" id="WP_184217823.1">
    <property type="nucleotide sequence ID" value="NZ_JACHIP010000004.1"/>
</dbReference>
<protein>
    <submittedName>
        <fullName evidence="1">Heme oxygenase</fullName>
    </submittedName>
</protein>
<dbReference type="InterPro" id="IPR016053">
    <property type="entry name" value="Haem_Oase-like"/>
</dbReference>
<dbReference type="GO" id="GO:0004392">
    <property type="term" value="F:heme oxygenase (decyclizing) activity"/>
    <property type="evidence" value="ECO:0007669"/>
    <property type="project" value="InterPro"/>
</dbReference>
<dbReference type="Proteomes" id="UP000540989">
    <property type="component" value="Unassembled WGS sequence"/>
</dbReference>
<dbReference type="AlphaFoldDB" id="A0A7W8E455"/>
<comment type="caution">
    <text evidence="1">The sequence shown here is derived from an EMBL/GenBank/DDBJ whole genome shotgun (WGS) entry which is preliminary data.</text>
</comment>
<dbReference type="SUPFAM" id="SSF48613">
    <property type="entry name" value="Heme oxygenase-like"/>
    <property type="match status" value="1"/>
</dbReference>
<evidence type="ECO:0000313" key="2">
    <source>
        <dbReference type="Proteomes" id="UP000540989"/>
    </source>
</evidence>
<keyword evidence="2" id="KW-1185">Reference proteome</keyword>
<reference evidence="1 2" key="1">
    <citation type="submission" date="2020-08" db="EMBL/GenBank/DDBJ databases">
        <title>Genomic Encyclopedia of Type Strains, Phase IV (KMG-V): Genome sequencing to study the core and pangenomes of soil and plant-associated prokaryotes.</title>
        <authorList>
            <person name="Whitman W."/>
        </authorList>
    </citation>
    <scope>NUCLEOTIDE SEQUENCE [LARGE SCALE GENOMIC DNA]</scope>
    <source>
        <strain evidence="1 2">M8UP14</strain>
    </source>
</reference>
<dbReference type="Gene3D" id="1.20.910.10">
    <property type="entry name" value="Heme oxygenase-like"/>
    <property type="match status" value="1"/>
</dbReference>
<accession>A0A7W8E455</accession>
<dbReference type="InterPro" id="IPR016084">
    <property type="entry name" value="Haem_Oase-like_multi-hlx"/>
</dbReference>
<evidence type="ECO:0000313" key="1">
    <source>
        <dbReference type="EMBL" id="MBB5058277.1"/>
    </source>
</evidence>
<dbReference type="GO" id="GO:0006788">
    <property type="term" value="P:heme oxidation"/>
    <property type="evidence" value="ECO:0007669"/>
    <property type="project" value="InterPro"/>
</dbReference>
<dbReference type="Pfam" id="PF01126">
    <property type="entry name" value="Heme_oxygenase"/>
    <property type="match status" value="1"/>
</dbReference>
<proteinExistence type="predicted"/>